<name>A0A0F9FAT8_9ZZZZ</name>
<proteinExistence type="predicted"/>
<sequence>MDRYMRGQLDRHIMGLDIHDQDDAVLHKCPQCGVERKLAMFFELGGWFYTPESEAGAYCEKCDCELEIEEI</sequence>
<accession>A0A0F9FAT8</accession>
<dbReference type="AlphaFoldDB" id="A0A0F9FAT8"/>
<reference evidence="1" key="1">
    <citation type="journal article" date="2015" name="Nature">
        <title>Complex archaea that bridge the gap between prokaryotes and eukaryotes.</title>
        <authorList>
            <person name="Spang A."/>
            <person name="Saw J.H."/>
            <person name="Jorgensen S.L."/>
            <person name="Zaremba-Niedzwiedzka K."/>
            <person name="Martijn J."/>
            <person name="Lind A.E."/>
            <person name="van Eijk R."/>
            <person name="Schleper C."/>
            <person name="Guy L."/>
            <person name="Ettema T.J."/>
        </authorList>
    </citation>
    <scope>NUCLEOTIDE SEQUENCE</scope>
</reference>
<evidence type="ECO:0000313" key="1">
    <source>
        <dbReference type="EMBL" id="KKL83489.1"/>
    </source>
</evidence>
<protein>
    <submittedName>
        <fullName evidence="1">Uncharacterized protein</fullName>
    </submittedName>
</protein>
<dbReference type="EMBL" id="LAZR01021967">
    <property type="protein sequence ID" value="KKL83489.1"/>
    <property type="molecule type" value="Genomic_DNA"/>
</dbReference>
<organism evidence="1">
    <name type="scientific">marine sediment metagenome</name>
    <dbReference type="NCBI Taxonomy" id="412755"/>
    <lineage>
        <taxon>unclassified sequences</taxon>
        <taxon>metagenomes</taxon>
        <taxon>ecological metagenomes</taxon>
    </lineage>
</organism>
<comment type="caution">
    <text evidence="1">The sequence shown here is derived from an EMBL/GenBank/DDBJ whole genome shotgun (WGS) entry which is preliminary data.</text>
</comment>
<gene>
    <name evidence="1" type="ORF">LCGC14_1974180</name>
</gene>